<dbReference type="InterPro" id="IPR011138">
    <property type="entry name" value="Cytochrome_b-558"/>
</dbReference>
<dbReference type="GO" id="GO:0016020">
    <property type="term" value="C:membrane"/>
    <property type="evidence" value="ECO:0007669"/>
    <property type="project" value="UniProtKB-SubCell"/>
</dbReference>
<evidence type="ECO:0000256" key="4">
    <source>
        <dbReference type="ARBA" id="ARBA00022723"/>
    </source>
</evidence>
<dbReference type="CDD" id="cd03498">
    <property type="entry name" value="SQR_TypeB_2_TM"/>
    <property type="match status" value="1"/>
</dbReference>
<accession>A0A7Y9X9U7</accession>
<dbReference type="InterPro" id="IPR034804">
    <property type="entry name" value="SQR/QFR_C/D"/>
</dbReference>
<feature type="transmembrane region" description="Helical" evidence="8">
    <location>
        <begin position="207"/>
        <end position="234"/>
    </location>
</feature>
<comment type="subcellular location">
    <subcellularLocation>
        <location evidence="1">Membrane</location>
    </subcellularLocation>
</comment>
<organism evidence="9 10">
    <name type="scientific">Nocardiopsis sinuspersici</name>
    <dbReference type="NCBI Taxonomy" id="501010"/>
    <lineage>
        <taxon>Bacteria</taxon>
        <taxon>Bacillati</taxon>
        <taxon>Actinomycetota</taxon>
        <taxon>Actinomycetes</taxon>
        <taxon>Streptosporangiales</taxon>
        <taxon>Nocardiopsidaceae</taxon>
        <taxon>Nocardiopsis</taxon>
    </lineage>
</organism>
<proteinExistence type="predicted"/>
<keyword evidence="5 8" id="KW-1133">Transmembrane helix</keyword>
<dbReference type="EMBL" id="JACCHL010000001">
    <property type="protein sequence ID" value="NYH51876.1"/>
    <property type="molecule type" value="Genomic_DNA"/>
</dbReference>
<evidence type="ECO:0000256" key="1">
    <source>
        <dbReference type="ARBA" id="ARBA00004370"/>
    </source>
</evidence>
<keyword evidence="4" id="KW-0479">Metal-binding</keyword>
<evidence type="ECO:0000256" key="7">
    <source>
        <dbReference type="ARBA" id="ARBA00023136"/>
    </source>
</evidence>
<reference evidence="9 10" key="1">
    <citation type="submission" date="2020-07" db="EMBL/GenBank/DDBJ databases">
        <title>Sequencing the genomes of 1000 actinobacteria strains.</title>
        <authorList>
            <person name="Klenk H.-P."/>
        </authorList>
    </citation>
    <scope>NUCLEOTIDE SEQUENCE [LARGE SCALE GENOMIC DNA]</scope>
    <source>
        <strain evidence="9 10">DSM 45278</strain>
    </source>
</reference>
<feature type="transmembrane region" description="Helical" evidence="8">
    <location>
        <begin position="118"/>
        <end position="139"/>
    </location>
</feature>
<name>A0A7Y9X9U7_9ACTN</name>
<evidence type="ECO:0000256" key="2">
    <source>
        <dbReference type="ARBA" id="ARBA00022617"/>
    </source>
</evidence>
<protein>
    <submittedName>
        <fullName evidence="9">Succinate dehydrogenase / fumarate reductase cytochrome b subunit</fullName>
    </submittedName>
</protein>
<gene>
    <name evidence="9" type="ORF">HNR06_001465</name>
</gene>
<dbReference type="Proteomes" id="UP000584931">
    <property type="component" value="Unassembled WGS sequence"/>
</dbReference>
<keyword evidence="6" id="KW-0408">Iron</keyword>
<evidence type="ECO:0000256" key="5">
    <source>
        <dbReference type="ARBA" id="ARBA00022989"/>
    </source>
</evidence>
<evidence type="ECO:0000256" key="8">
    <source>
        <dbReference type="SAM" id="Phobius"/>
    </source>
</evidence>
<dbReference type="SUPFAM" id="SSF81343">
    <property type="entry name" value="Fumarate reductase respiratory complex transmembrane subunits"/>
    <property type="match status" value="1"/>
</dbReference>
<dbReference type="AlphaFoldDB" id="A0A7Y9X9U7"/>
<dbReference type="Gene3D" id="1.20.1300.10">
    <property type="entry name" value="Fumarate reductase/succinate dehydrogenase, transmembrane subunit"/>
    <property type="match status" value="1"/>
</dbReference>
<keyword evidence="3 8" id="KW-0812">Transmembrane</keyword>
<dbReference type="NCBIfam" id="TIGR02046">
    <property type="entry name" value="sdhC_b558_fam"/>
    <property type="match status" value="1"/>
</dbReference>
<comment type="caution">
    <text evidence="9">The sequence shown here is derived from an EMBL/GenBank/DDBJ whole genome shotgun (WGS) entry which is preliminary data.</text>
</comment>
<dbReference type="GO" id="GO:0046872">
    <property type="term" value="F:metal ion binding"/>
    <property type="evidence" value="ECO:0007669"/>
    <property type="project" value="UniProtKB-KW"/>
</dbReference>
<evidence type="ECO:0000256" key="3">
    <source>
        <dbReference type="ARBA" id="ARBA00022692"/>
    </source>
</evidence>
<evidence type="ECO:0000256" key="6">
    <source>
        <dbReference type="ARBA" id="ARBA00023004"/>
    </source>
</evidence>
<feature type="transmembrane region" description="Helical" evidence="8">
    <location>
        <begin position="12"/>
        <end position="37"/>
    </location>
</feature>
<keyword evidence="7 8" id="KW-0472">Membrane</keyword>
<feature type="transmembrane region" description="Helical" evidence="8">
    <location>
        <begin position="74"/>
        <end position="97"/>
    </location>
</feature>
<keyword evidence="2" id="KW-0349">Heme</keyword>
<dbReference type="Pfam" id="PF01127">
    <property type="entry name" value="Sdh_cyt"/>
    <property type="match status" value="1"/>
</dbReference>
<sequence length="235" mass="25853">MANSTLTKKRSTAYGSTVALKAAMAITGAILVLYLIAHMYGNLKIFSGQEAFDGYAHSLRELGYPMLPESGFLWIFRFVLLASVLIHIYAAVSLWARARKARPAAQRYQVKKRVARSYASYTMRYGGVLIALFVVFHILHLTTNDIAPGGRSDSPYERLVNGFQPEFWYVTLFYVLSVIAVGLHLRHGIWSALATLGVNTARRQGKLNAIAVGISLVVTVGFLLPPLAVTFGLVS</sequence>
<evidence type="ECO:0000313" key="9">
    <source>
        <dbReference type="EMBL" id="NYH51876.1"/>
    </source>
</evidence>
<evidence type="ECO:0000313" key="10">
    <source>
        <dbReference type="Proteomes" id="UP000584931"/>
    </source>
</evidence>
<feature type="transmembrane region" description="Helical" evidence="8">
    <location>
        <begin position="167"/>
        <end position="186"/>
    </location>
</feature>
<dbReference type="InterPro" id="IPR000701">
    <property type="entry name" value="SuccDH_FuR_B_TM-su"/>
</dbReference>